<name>A0AC58HCQ5_DANRE</name>
<dbReference type="Proteomes" id="UP000000437">
    <property type="component" value="Chromosome 15"/>
</dbReference>
<keyword evidence="1" id="KW-1185">Reference proteome</keyword>
<protein>
    <submittedName>
        <fullName evidence="2">Uncharacterized protein si:dkey-103g5.4 isoform X1</fullName>
    </submittedName>
</protein>
<sequence>MAGKGLPVCLRKSLSPGQQTKMMCLCWPSLLYWFFTSTLNTVIGSNITLRLSEGSSCRPGFYCLEGGEGPIPCPRGTFGPSSWATTINSCISCPPHHYGPREGLSNCLPCGPWSHQPQPGQDSCTCLQEGQVFQASDGQCACMLGYTLKGEACALNVYEICKDGRARNQHGDCLDHKQWKQYCSQQVCSSPDLYEGYDVSLGLCMCRGLPRSEPDRAECAGWCRSLLTPVLQLVCTGSLYLLYTEANQQVSVSESMLESVLKHWDSRGSFECSAQINFSRPVYTVQTGEAGFIGLLNSVPVEVRRIILAHRQGAESHFEPLETNKGNLNVKVEDWDSLWSSKSSVFRTSEGVLNPTACLHPGDILLFTVTQQHYPQYDVDSLYNTNAAFDWGAFRLLHHDQLLDRSAHSLFSISLHEPGVYTFKLSSQKHRHMYVRVVPAGGECYDTGPFFPSDTHHLTRMGIALRRQLLLRPDWLTIGGLLAGAVLVLCLCVIILASDNGGLTKTLGLTKLGSLKWLNIVCLQVLFREYGWPEKVPAQARYRHLQLRYNMDDYSSKGSRVVAVKKAHRNLQVGLTEDSGQRAVALVSSEFWDYEEQVDLEAFSSSTFYEILLKHSVSVTVRLGQLKGEVKQLYQGLQGKLKELHPGWRMFGGKGEGLERQVEQEMVRRRAMANQMIQLLDSQMQILLVEMKAKQAMQRGFRARMRESLRLLRLAAEGQASLWDKYIKQHVVERVSLLADEMTEMVSVESQRAGASSVLKEGTGAQLLCPATGAVLSREDVIAPDGSVRTCDAVHVDPLTGLIQPNSNAHMLLASGHSMPVPPDFFLHPQTGKLLPVAGNVDFDPASSTLVFTADAGVGEMGKWESPLLPFIPYPSSRYTEILAASKLRGLRSGQRLVLGGPMCDYDTGVLVPILAVTIHPQTGLVYPLGGVYTCPISRLRQPIQIGSPMLDPRTGNLVLITGITLDPHTGAVLPVGGLLLGESFIEPLSGRMVRVGGGSVRGGKVVPHAGGFQALLDSQALGICLRVAELLRGCGEEWSSANADPQGDLDRLSAAASELEQAWRSSQHCMLQMLSRLEAVQEQARAVLEDGGSVGEIKLPGIELSLPALPGLEYPDPGGSGLRVPVLGAQLDWVSGCMVPLAGTMEDADGKGLVPIRFGVQTVDPVTGVIAPVVGANLDVWKRVVVPVTTSQILMLGENPDSVTVETLQKESNERSNYWREQTLKEDEMLGDFDRAVKHYLSTSVHESDCMDWTDTDRQLRETAAEIQESAQCEAQRKALQKSDLSLLLPAHVLHALTGGDEEEWEQQCFWHTELKTVMNRANVSMERLRRERNQLSAQDPDWSLREQELWEQLLQRQAELDAVLSSLRCARQVCQLRAETAQSLVSGTFWFKDFGVLQPRGVRNPLKVIAMTQQKILPRLERLIQLLEESKALGQSTSTQRQQSSSKQAFGRDSDSRAWTESASVVKGVSTQSFKDQIKASSVSEQNATVPSLPLSNPSYAQKSQEKTQLNSQDVRSLLEPGASAHTSIPKLAEEDWSRLVALSPLFQLMKEVEQQLRDCARDRGLMKIQPSGSSRPFMDFMDAQWECEGKLIQVSFETLNPRELLLYQHGQFLLQHLHLHKMIPTVTLQLASSLPTNDYHNNAFRNSFYYQEDSERTLFVRSQRLQSVGGLSLLLMHCAAHISTGQMKTDCTPAFQRAFFKVLQVGLSELFHSRLGQADSPEHNRMKDLASDGALDGLLLERVQKPSPGIFSEDEVLGRLSKYREASVYRRVESLLKEPPKSLEIHLNTDPSLNHGTDSQDAAPQ</sequence>
<organism evidence="1 2">
    <name type="scientific">Danio rerio</name>
    <name type="common">Zebrafish</name>
    <name type="synonym">Brachydanio rerio</name>
    <dbReference type="NCBI Taxonomy" id="7955"/>
    <lineage>
        <taxon>Eukaryota</taxon>
        <taxon>Metazoa</taxon>
        <taxon>Chordata</taxon>
        <taxon>Craniata</taxon>
        <taxon>Vertebrata</taxon>
        <taxon>Euteleostomi</taxon>
        <taxon>Actinopterygii</taxon>
        <taxon>Neopterygii</taxon>
        <taxon>Teleostei</taxon>
        <taxon>Ostariophysi</taxon>
        <taxon>Cypriniformes</taxon>
        <taxon>Danionidae</taxon>
        <taxon>Danioninae</taxon>
        <taxon>Danio</taxon>
    </lineage>
</organism>
<reference evidence="2" key="1">
    <citation type="submission" date="2025-08" db="UniProtKB">
        <authorList>
            <consortium name="RefSeq"/>
        </authorList>
    </citation>
    <scope>IDENTIFICATION</scope>
    <source>
        <strain evidence="2">Tuebingen</strain>
        <tissue evidence="2">Fibroblasts and whole tissue</tissue>
    </source>
</reference>
<gene>
    <name evidence="2" type="primary">si:dkey-103g5.4</name>
</gene>
<evidence type="ECO:0000313" key="1">
    <source>
        <dbReference type="Proteomes" id="UP000000437"/>
    </source>
</evidence>
<dbReference type="RefSeq" id="XP_073779763.1">
    <property type="nucleotide sequence ID" value="XM_073923662.1"/>
</dbReference>
<accession>A0AC58HCQ5</accession>
<proteinExistence type="predicted"/>
<evidence type="ECO:0000313" key="2">
    <source>
        <dbReference type="RefSeq" id="XP_073779763.1"/>
    </source>
</evidence>